<gene>
    <name evidence="2" type="ORF">SDC9_78300</name>
</gene>
<feature type="region of interest" description="Disordered" evidence="1">
    <location>
        <begin position="28"/>
        <end position="49"/>
    </location>
</feature>
<sequence length="128" mass="14313">MPAQALRQVAVQFDHGEMAQTLDQRLRKRGQPRTDLDHRFTRHGGDAMHDGVDDVRVAQEVLPETLARNMLAHNKNWQLLLPDKPVIAAVRGIPHTPWSATPAASWRRPRPASSRAPRRAPSRAARAG</sequence>
<feature type="compositionally biased region" description="Low complexity" evidence="1">
    <location>
        <begin position="99"/>
        <end position="115"/>
    </location>
</feature>
<reference evidence="2" key="1">
    <citation type="submission" date="2019-08" db="EMBL/GenBank/DDBJ databases">
        <authorList>
            <person name="Kucharzyk K."/>
            <person name="Murdoch R.W."/>
            <person name="Higgins S."/>
            <person name="Loffler F."/>
        </authorList>
    </citation>
    <scope>NUCLEOTIDE SEQUENCE</scope>
</reference>
<organism evidence="2">
    <name type="scientific">bioreactor metagenome</name>
    <dbReference type="NCBI Taxonomy" id="1076179"/>
    <lineage>
        <taxon>unclassified sequences</taxon>
        <taxon>metagenomes</taxon>
        <taxon>ecological metagenomes</taxon>
    </lineage>
</organism>
<accession>A0A644YZ46</accession>
<evidence type="ECO:0000256" key="1">
    <source>
        <dbReference type="SAM" id="MobiDB-lite"/>
    </source>
</evidence>
<protein>
    <submittedName>
        <fullName evidence="2">Uncharacterized protein</fullName>
    </submittedName>
</protein>
<dbReference type="EMBL" id="VSSQ01006162">
    <property type="protein sequence ID" value="MPM31743.1"/>
    <property type="molecule type" value="Genomic_DNA"/>
</dbReference>
<proteinExistence type="predicted"/>
<name>A0A644YZ46_9ZZZZ</name>
<feature type="region of interest" description="Disordered" evidence="1">
    <location>
        <begin position="96"/>
        <end position="128"/>
    </location>
</feature>
<dbReference type="AlphaFoldDB" id="A0A644YZ46"/>
<comment type="caution">
    <text evidence="2">The sequence shown here is derived from an EMBL/GenBank/DDBJ whole genome shotgun (WGS) entry which is preliminary data.</text>
</comment>
<feature type="compositionally biased region" description="Basic and acidic residues" evidence="1">
    <location>
        <begin position="32"/>
        <end position="49"/>
    </location>
</feature>
<evidence type="ECO:0000313" key="2">
    <source>
        <dbReference type="EMBL" id="MPM31743.1"/>
    </source>
</evidence>